<evidence type="ECO:0000313" key="4">
    <source>
        <dbReference type="Proteomes" id="UP001139353"/>
    </source>
</evidence>
<dbReference type="Pfam" id="PF12147">
    <property type="entry name" value="Methyltransf_20"/>
    <property type="match status" value="1"/>
</dbReference>
<dbReference type="SUPFAM" id="SSF53335">
    <property type="entry name" value="S-adenosyl-L-methionine-dependent methyltransferases"/>
    <property type="match status" value="1"/>
</dbReference>
<dbReference type="GO" id="GO:0016787">
    <property type="term" value="F:hydrolase activity"/>
    <property type="evidence" value="ECO:0007669"/>
    <property type="project" value="UniProtKB-KW"/>
</dbReference>
<keyword evidence="3" id="KW-0808">Transferase</keyword>
<feature type="domain" description="Serine aminopeptidase S33" evidence="1">
    <location>
        <begin position="47"/>
        <end position="280"/>
    </location>
</feature>
<proteinExistence type="predicted"/>
<reference evidence="3" key="1">
    <citation type="submission" date="2021-11" db="EMBL/GenBank/DDBJ databases">
        <title>BS-T2-15 a new species belonging to the Comamonadaceae family isolated from the soil of a French oak forest.</title>
        <authorList>
            <person name="Mieszkin S."/>
            <person name="Alain K."/>
        </authorList>
    </citation>
    <scope>NUCLEOTIDE SEQUENCE</scope>
    <source>
        <strain evidence="3">BS-T2-15</strain>
    </source>
</reference>
<dbReference type="Pfam" id="PF12146">
    <property type="entry name" value="Hydrolase_4"/>
    <property type="match status" value="1"/>
</dbReference>
<evidence type="ECO:0000259" key="1">
    <source>
        <dbReference type="Pfam" id="PF12146"/>
    </source>
</evidence>
<dbReference type="GO" id="GO:0032259">
    <property type="term" value="P:methylation"/>
    <property type="evidence" value="ECO:0007669"/>
    <property type="project" value="UniProtKB-KW"/>
</dbReference>
<sequence>MTHDDAALPPDDDRWIVHEGGFPASHDTRLFYRHWAPRRPRADGPPRALVLLHRGHEHSGRVAALVRDLGFAGDHAFAWDARGHGHSPGERGEAPDFAALVEDLDAFVRHIQRAHGIAVEDMVVVANSVGAVIAATWMHDHAPAIRGVVMAAAAFAIKLYIPLAIPALKLGLGFKPGLQVTSYIRPGMLTHSADEARAYADDPLNAKQVSGRVLVDMAATARRIVGDAAAIDTPVLMLAADQDHVVKTAPQREFFERLSSPSKRFVQLRDCRHAIFYESEPVRAEAIAHCRAFIDACWAQAPAPAERFRRADVGSRSAQAYQRLVDGKLVGAPTRAFHAFQRAMLGTLGGLSQGMRIGMTQGFDSGASLDYVYRNQAQGRLGIGAFIDRGYLDAIGWRGIRLRRKHLRQTVSRLIAERPGDAPVRILDIAAGGGRYLLETLKCHRDRRLHVTLRDRDPANLEMALALAREMGLGDDVAIEARDAFDPASYAGGDAQFDIVIASGLYELFADNAPVLCSLEGVARQLKPGGVLVYTGQPWHPQLALIAGTLRNHRGEPWLMRPRPQAELDGLVACAGLAKTGSLIGLEGIFTVSVARRPPAAG</sequence>
<dbReference type="GO" id="GO:0008168">
    <property type="term" value="F:methyltransferase activity"/>
    <property type="evidence" value="ECO:0007669"/>
    <property type="project" value="UniProtKB-KW"/>
</dbReference>
<comment type="caution">
    <text evidence="3">The sequence shown here is derived from an EMBL/GenBank/DDBJ whole genome shotgun (WGS) entry which is preliminary data.</text>
</comment>
<dbReference type="Gene3D" id="3.40.50.150">
    <property type="entry name" value="Vaccinia Virus protein VP39"/>
    <property type="match status" value="1"/>
</dbReference>
<dbReference type="RefSeq" id="WP_275682289.1">
    <property type="nucleotide sequence ID" value="NZ_JAJLJH010000002.1"/>
</dbReference>
<dbReference type="InterPro" id="IPR022744">
    <property type="entry name" value="MeTrfase_dom_put"/>
</dbReference>
<gene>
    <name evidence="3" type="ORF">LPC04_11140</name>
</gene>
<dbReference type="PANTHER" id="PTHR11614">
    <property type="entry name" value="PHOSPHOLIPASE-RELATED"/>
    <property type="match status" value="1"/>
</dbReference>
<dbReference type="Proteomes" id="UP001139353">
    <property type="component" value="Unassembled WGS sequence"/>
</dbReference>
<dbReference type="AlphaFoldDB" id="A0A9X1YHZ7"/>
<dbReference type="EMBL" id="JAJLJH010000002">
    <property type="protein sequence ID" value="MCK9686261.1"/>
    <property type="molecule type" value="Genomic_DNA"/>
</dbReference>
<dbReference type="InterPro" id="IPR029063">
    <property type="entry name" value="SAM-dependent_MTases_sf"/>
</dbReference>
<dbReference type="SUPFAM" id="SSF53474">
    <property type="entry name" value="alpha/beta-Hydrolases"/>
    <property type="match status" value="1"/>
</dbReference>
<keyword evidence="3" id="KW-0489">Methyltransferase</keyword>
<evidence type="ECO:0000313" key="3">
    <source>
        <dbReference type="EMBL" id="MCK9686261.1"/>
    </source>
</evidence>
<dbReference type="InterPro" id="IPR051044">
    <property type="entry name" value="MAG_DAG_Lipase"/>
</dbReference>
<dbReference type="InterPro" id="IPR029058">
    <property type="entry name" value="AB_hydrolase_fold"/>
</dbReference>
<keyword evidence="4" id="KW-1185">Reference proteome</keyword>
<feature type="domain" description="Methyltransferase" evidence="2">
    <location>
        <begin position="291"/>
        <end position="597"/>
    </location>
</feature>
<accession>A0A9X1YHZ7</accession>
<protein>
    <submittedName>
        <fullName evidence="3">Bifunctional alpha/beta hydrolase/class I SAM-dependent methyltransferase</fullName>
    </submittedName>
</protein>
<keyword evidence="3" id="KW-0378">Hydrolase</keyword>
<dbReference type="Gene3D" id="3.40.50.1820">
    <property type="entry name" value="alpha/beta hydrolase"/>
    <property type="match status" value="1"/>
</dbReference>
<dbReference type="InterPro" id="IPR022742">
    <property type="entry name" value="Hydrolase_4"/>
</dbReference>
<name>A0A9X1YHZ7_9BURK</name>
<dbReference type="CDD" id="cd02440">
    <property type="entry name" value="AdoMet_MTases"/>
    <property type="match status" value="1"/>
</dbReference>
<evidence type="ECO:0000259" key="2">
    <source>
        <dbReference type="Pfam" id="PF12147"/>
    </source>
</evidence>
<organism evidence="3 4">
    <name type="scientific">Scleromatobacter humisilvae</name>
    <dbReference type="NCBI Taxonomy" id="2897159"/>
    <lineage>
        <taxon>Bacteria</taxon>
        <taxon>Pseudomonadati</taxon>
        <taxon>Pseudomonadota</taxon>
        <taxon>Betaproteobacteria</taxon>
        <taxon>Burkholderiales</taxon>
        <taxon>Sphaerotilaceae</taxon>
        <taxon>Scleromatobacter</taxon>
    </lineage>
</organism>